<accession>A0ABQ7VN67</accession>
<dbReference type="Proteomes" id="UP000826656">
    <property type="component" value="Unassembled WGS sequence"/>
</dbReference>
<protein>
    <submittedName>
        <fullName evidence="1">Uncharacterized protein</fullName>
    </submittedName>
</protein>
<organism evidence="1 2">
    <name type="scientific">Solanum tuberosum</name>
    <name type="common">Potato</name>
    <dbReference type="NCBI Taxonomy" id="4113"/>
    <lineage>
        <taxon>Eukaryota</taxon>
        <taxon>Viridiplantae</taxon>
        <taxon>Streptophyta</taxon>
        <taxon>Embryophyta</taxon>
        <taxon>Tracheophyta</taxon>
        <taxon>Spermatophyta</taxon>
        <taxon>Magnoliopsida</taxon>
        <taxon>eudicotyledons</taxon>
        <taxon>Gunneridae</taxon>
        <taxon>Pentapetalae</taxon>
        <taxon>asterids</taxon>
        <taxon>lamiids</taxon>
        <taxon>Solanales</taxon>
        <taxon>Solanaceae</taxon>
        <taxon>Solanoideae</taxon>
        <taxon>Solaneae</taxon>
        <taxon>Solanum</taxon>
    </lineage>
</organism>
<keyword evidence="2" id="KW-1185">Reference proteome</keyword>
<gene>
    <name evidence="1" type="ORF">KY290_013925</name>
</gene>
<dbReference type="EMBL" id="JAIVGD010000011">
    <property type="protein sequence ID" value="KAH0769944.1"/>
    <property type="molecule type" value="Genomic_DNA"/>
</dbReference>
<comment type="caution">
    <text evidence="1">The sequence shown here is derived from an EMBL/GenBank/DDBJ whole genome shotgun (WGS) entry which is preliminary data.</text>
</comment>
<name>A0ABQ7VN67_SOLTU</name>
<proteinExistence type="predicted"/>
<reference evidence="1 2" key="1">
    <citation type="journal article" date="2021" name="bioRxiv">
        <title>Chromosome-scale and haplotype-resolved genome assembly of a tetraploid potato cultivar.</title>
        <authorList>
            <person name="Sun H."/>
            <person name="Jiao W.-B."/>
            <person name="Krause K."/>
            <person name="Campoy J.A."/>
            <person name="Goel M."/>
            <person name="Folz-Donahue K."/>
            <person name="Kukat C."/>
            <person name="Huettel B."/>
            <person name="Schneeberger K."/>
        </authorList>
    </citation>
    <scope>NUCLEOTIDE SEQUENCE [LARGE SCALE GENOMIC DNA]</scope>
    <source>
        <strain evidence="1">SolTubOtavaFocal</strain>
        <tissue evidence="1">Leaves</tissue>
    </source>
</reference>
<sequence length="137" mass="15108">MGLVAVRRSDGVGSGFGVCLNYWVWEAVRKREVWLLFGSPVDLFTINGGTRERRKVVGSVVVGFWCGLDPVGHNSFSGVVNSPEKMGYYWVFLDSEDDQGKGSNGGFVCWRKWEKTNGVLVVDLLDSGGNPATCRKK</sequence>
<evidence type="ECO:0000313" key="1">
    <source>
        <dbReference type="EMBL" id="KAH0769944.1"/>
    </source>
</evidence>
<evidence type="ECO:0000313" key="2">
    <source>
        <dbReference type="Proteomes" id="UP000826656"/>
    </source>
</evidence>